<dbReference type="PANTHER" id="PTHR35402:SF2">
    <property type="entry name" value="FLAGELLA ACCESSORY PROTEIN J"/>
    <property type="match status" value="1"/>
</dbReference>
<keyword evidence="8" id="KW-0969">Cilium</keyword>
<keyword evidence="9" id="KW-1185">Reference proteome</keyword>
<sequence>MSETNDSAQGPESNVGIGAQREQLRNFVSSVLDSYERMPMENRKYAIVVLFPTLFLFVLSVVGAIALPLPVLVRIPIFLLGLLMLLAGLLYPRLLVEQQRRGLENQLHLVITHLTVLSTTNIDRVAVFRQLGREEEYGELAVEIRRITELVDTWNQSLDDALRRRARLVPSKELGDFLDRLAYSLNAGQSLDDFLLGEQETMIDKYVTVYEGALGNLEVMKDLYLSMILSMTFAIINAIVLPILTGTDATMTIAAVIVLFIFVQLGFYFVIRTMSPYDPLWYQQDDYRTKKDRQIDIALYGAVALSMTFIGVLGLGTMGWTPIGQSVQQVMLDTPIPLLIAIPVTPLAVPGLVARHHENGVKERDEEYPGFIRALGASESAKQATTRAVLETLREKDFGALSREIDRLYVRLNMRVAPDRSWYFFSAETSSYLIQKFSEMYLVGRQMGGTPKQLGELISSNMNEVIKLRRQRQQATVTLIGVLYGITASSAFAFFIGLEVVEILATFSTNLNLEQLEFGKLIYAGVYDIPLIEYLLTLIILFNGVLSSLMIRMVDGGHKTNAYLHFVVLVWIGCGSAVLTSSLAGGLISV</sequence>
<evidence type="ECO:0000256" key="1">
    <source>
        <dbReference type="ARBA" id="ARBA00004651"/>
    </source>
</evidence>
<feature type="transmembrane region" description="Helical" evidence="6">
    <location>
        <begin position="223"/>
        <end position="244"/>
    </location>
</feature>
<reference evidence="9" key="1">
    <citation type="submission" date="2016-10" db="EMBL/GenBank/DDBJ databases">
        <authorList>
            <person name="Varghese N."/>
            <person name="Submissions S."/>
        </authorList>
    </citation>
    <scope>NUCLEOTIDE SEQUENCE [LARGE SCALE GENOMIC DNA]</scope>
    <source>
        <strain evidence="9">CGMCC 1.10118</strain>
    </source>
</reference>
<dbReference type="STRING" id="660517.SAMN04487946_1018"/>
<feature type="transmembrane region" description="Helical" evidence="6">
    <location>
        <begin position="45"/>
        <end position="67"/>
    </location>
</feature>
<keyword evidence="3 6" id="KW-0812">Transmembrane</keyword>
<feature type="transmembrane region" description="Helical" evidence="6">
    <location>
        <begin position="531"/>
        <end position="551"/>
    </location>
</feature>
<keyword evidence="2" id="KW-1003">Cell membrane</keyword>
<dbReference type="OrthoDB" id="141855at2157"/>
<comment type="subcellular location">
    <subcellularLocation>
        <location evidence="1">Cell membrane</location>
        <topology evidence="1">Multi-pass membrane protein</topology>
    </subcellularLocation>
</comment>
<dbReference type="AlphaFoldDB" id="A0A1H3CGD7"/>
<feature type="transmembrane region" description="Helical" evidence="6">
    <location>
        <begin position="336"/>
        <end position="354"/>
    </location>
</feature>
<dbReference type="GO" id="GO:0005886">
    <property type="term" value="C:plasma membrane"/>
    <property type="evidence" value="ECO:0007669"/>
    <property type="project" value="UniProtKB-SubCell"/>
</dbReference>
<dbReference type="PANTHER" id="PTHR35402">
    <property type="entry name" value="INTEGRAL MEMBRANE PROTEIN-RELATED"/>
    <property type="match status" value="1"/>
</dbReference>
<keyword evidence="8" id="KW-0282">Flagellum</keyword>
<feature type="transmembrane region" description="Helical" evidence="6">
    <location>
        <begin position="73"/>
        <end position="91"/>
    </location>
</feature>
<feature type="domain" description="Type II secretion system protein GspF" evidence="7">
    <location>
        <begin position="111"/>
        <end position="235"/>
    </location>
</feature>
<dbReference type="InterPro" id="IPR018076">
    <property type="entry name" value="T2SS_GspF_dom"/>
</dbReference>
<proteinExistence type="predicted"/>
<dbReference type="EMBL" id="FNPB01000001">
    <property type="protein sequence ID" value="SDX53272.1"/>
    <property type="molecule type" value="Genomic_DNA"/>
</dbReference>
<evidence type="ECO:0000256" key="4">
    <source>
        <dbReference type="ARBA" id="ARBA00022989"/>
    </source>
</evidence>
<evidence type="ECO:0000256" key="3">
    <source>
        <dbReference type="ARBA" id="ARBA00022692"/>
    </source>
</evidence>
<evidence type="ECO:0000256" key="6">
    <source>
        <dbReference type="SAM" id="Phobius"/>
    </source>
</evidence>
<evidence type="ECO:0000313" key="8">
    <source>
        <dbReference type="EMBL" id="SDX53272.1"/>
    </source>
</evidence>
<dbReference type="Proteomes" id="UP000199170">
    <property type="component" value="Unassembled WGS sequence"/>
</dbReference>
<evidence type="ECO:0000313" key="9">
    <source>
        <dbReference type="Proteomes" id="UP000199170"/>
    </source>
</evidence>
<gene>
    <name evidence="8" type="ORF">SAMN04487946_1018</name>
</gene>
<evidence type="ECO:0000259" key="7">
    <source>
        <dbReference type="Pfam" id="PF00482"/>
    </source>
</evidence>
<dbReference type="NCBIfam" id="NF004704">
    <property type="entry name" value="PRK06041.1-2"/>
    <property type="match status" value="1"/>
</dbReference>
<keyword evidence="8" id="KW-0966">Cell projection</keyword>
<feature type="transmembrane region" description="Helical" evidence="6">
    <location>
        <begin position="563"/>
        <end position="588"/>
    </location>
</feature>
<feature type="transmembrane region" description="Helical" evidence="6">
    <location>
        <begin position="250"/>
        <end position="271"/>
    </location>
</feature>
<feature type="transmembrane region" description="Helical" evidence="6">
    <location>
        <begin position="297"/>
        <end position="316"/>
    </location>
</feature>
<evidence type="ECO:0000256" key="5">
    <source>
        <dbReference type="ARBA" id="ARBA00023136"/>
    </source>
</evidence>
<evidence type="ECO:0000256" key="2">
    <source>
        <dbReference type="ARBA" id="ARBA00022475"/>
    </source>
</evidence>
<dbReference type="InterPro" id="IPR056569">
    <property type="entry name" value="ArlJ-like"/>
</dbReference>
<organism evidence="8 9">
    <name type="scientific">Halobellus clavatus</name>
    <dbReference type="NCBI Taxonomy" id="660517"/>
    <lineage>
        <taxon>Archaea</taxon>
        <taxon>Methanobacteriati</taxon>
        <taxon>Methanobacteriota</taxon>
        <taxon>Stenosarchaea group</taxon>
        <taxon>Halobacteria</taxon>
        <taxon>Halobacteriales</taxon>
        <taxon>Haloferacaceae</taxon>
        <taxon>Halobellus</taxon>
    </lineage>
</organism>
<feature type="transmembrane region" description="Helical" evidence="6">
    <location>
        <begin position="477"/>
        <end position="498"/>
    </location>
</feature>
<accession>A0A1H3CGD7</accession>
<protein>
    <submittedName>
        <fullName evidence="8">Flagellar protein FlaJ</fullName>
    </submittedName>
</protein>
<name>A0A1H3CGD7_9EURY</name>
<dbReference type="RefSeq" id="WP_089763792.1">
    <property type="nucleotide sequence ID" value="NZ_FNPB01000001.1"/>
</dbReference>
<dbReference type="Pfam" id="PF00482">
    <property type="entry name" value="T2SSF"/>
    <property type="match status" value="1"/>
</dbReference>
<keyword evidence="5 6" id="KW-0472">Membrane</keyword>
<keyword evidence="4 6" id="KW-1133">Transmembrane helix</keyword>